<keyword evidence="2" id="KW-1185">Reference proteome</keyword>
<dbReference type="Gene3D" id="3.10.10.10">
    <property type="entry name" value="HIV Type 1 Reverse Transcriptase, subunit A, domain 1"/>
    <property type="match status" value="1"/>
</dbReference>
<dbReference type="InterPro" id="IPR043502">
    <property type="entry name" value="DNA/RNA_pol_sf"/>
</dbReference>
<sequence length="287" mass="31553">MAAPGKGPSRTRIPPLKYQVPQASYYSGSPLRSIKPNERSLPLAAVIIFKPQEGIPSANEGNTAYGQEDDPLEEALEVGVGKERLTQGATHNFVAEADGCRFGDKNPSKIKDVNYAAQPVFGYGLWCAHEHWFLERTIESNAYQTKAGKQRHGMLSAIQVGNGLKKGVVTHLSALSRALSEPSKAPYGAPVLFQKKQDGSLRMCVDYRALNKVTVKNKYPAPWWQISSTDCPKPLSSQSWTFVRAIGKSELQKETSLKPLTSVTRYGFTSSLSCHLGLQMTRLPFVI</sequence>
<reference evidence="1" key="1">
    <citation type="submission" date="2018-11" db="EMBL/GenBank/DDBJ databases">
        <authorList>
            <person name="Grassa J C."/>
        </authorList>
    </citation>
    <scope>NUCLEOTIDE SEQUENCE [LARGE SCALE GENOMIC DNA]</scope>
</reference>
<accession>A0A803PBT6</accession>
<dbReference type="EMBL" id="UZAU01000372">
    <property type="status" value="NOT_ANNOTATED_CDS"/>
    <property type="molecule type" value="Genomic_DNA"/>
</dbReference>
<dbReference type="PANTHER" id="PTHR15503">
    <property type="entry name" value="LDOC1 RELATED"/>
    <property type="match status" value="1"/>
</dbReference>
<organism evidence="1 2">
    <name type="scientific">Cannabis sativa</name>
    <name type="common">Hemp</name>
    <name type="synonym">Marijuana</name>
    <dbReference type="NCBI Taxonomy" id="3483"/>
    <lineage>
        <taxon>Eukaryota</taxon>
        <taxon>Viridiplantae</taxon>
        <taxon>Streptophyta</taxon>
        <taxon>Embryophyta</taxon>
        <taxon>Tracheophyta</taxon>
        <taxon>Spermatophyta</taxon>
        <taxon>Magnoliopsida</taxon>
        <taxon>eudicotyledons</taxon>
        <taxon>Gunneridae</taxon>
        <taxon>Pentapetalae</taxon>
        <taxon>rosids</taxon>
        <taxon>fabids</taxon>
        <taxon>Rosales</taxon>
        <taxon>Cannabaceae</taxon>
        <taxon>Cannabis</taxon>
    </lineage>
</organism>
<dbReference type="PANTHER" id="PTHR15503:SF45">
    <property type="entry name" value="RNA-DIRECTED DNA POLYMERASE HOMOLOG"/>
    <property type="match status" value="1"/>
</dbReference>
<reference evidence="1" key="2">
    <citation type="submission" date="2021-03" db="UniProtKB">
        <authorList>
            <consortium name="EnsemblPlants"/>
        </authorList>
    </citation>
    <scope>IDENTIFICATION</scope>
</reference>
<evidence type="ECO:0000313" key="2">
    <source>
        <dbReference type="Proteomes" id="UP000596661"/>
    </source>
</evidence>
<proteinExistence type="predicted"/>
<dbReference type="Proteomes" id="UP000596661">
    <property type="component" value="Chromosome 4"/>
</dbReference>
<name>A0A803PBT6_CANSA</name>
<dbReference type="Gramene" id="evm.model.04.1122">
    <property type="protein sequence ID" value="cds.evm.model.04.1122"/>
    <property type="gene ID" value="evm.TU.04.1122"/>
</dbReference>
<protein>
    <recommendedName>
        <fullName evidence="3">Polyprotein</fullName>
    </recommendedName>
</protein>
<dbReference type="InterPro" id="IPR032567">
    <property type="entry name" value="RTL1-rel"/>
</dbReference>
<dbReference type="SUPFAM" id="SSF56672">
    <property type="entry name" value="DNA/RNA polymerases"/>
    <property type="match status" value="1"/>
</dbReference>
<evidence type="ECO:0008006" key="3">
    <source>
        <dbReference type="Google" id="ProtNLM"/>
    </source>
</evidence>
<dbReference type="AlphaFoldDB" id="A0A803PBT6"/>
<evidence type="ECO:0000313" key="1">
    <source>
        <dbReference type="EnsemblPlants" id="cds.evm.model.04.1122"/>
    </source>
</evidence>
<dbReference type="EnsemblPlants" id="evm.model.04.1122">
    <property type="protein sequence ID" value="cds.evm.model.04.1122"/>
    <property type="gene ID" value="evm.TU.04.1122"/>
</dbReference>